<dbReference type="GO" id="GO:0005829">
    <property type="term" value="C:cytosol"/>
    <property type="evidence" value="ECO:0007669"/>
    <property type="project" value="TreeGrafter"/>
</dbReference>
<reference evidence="5" key="1">
    <citation type="submission" date="2019-12" db="UniProtKB">
        <authorList>
            <consortium name="WormBaseParasite"/>
        </authorList>
    </citation>
    <scope>IDENTIFICATION</scope>
</reference>
<sequence length="153" mass="16866">MVLAELGRKIRNAIGSLSYATIINEDVLNSMLKEVCTALLEADVNIRLVKQLKDSVKLGSVLLQPFLRGFVFNVKTVPVSSTLLCILYCSPLQNRSIIRTAVASGIPMSLLHLALGIYIGIFVAQNFDIPKIPPPDEMIATVKVWLEERKKSS</sequence>
<accession>A0A5S6Q426</accession>
<evidence type="ECO:0000256" key="1">
    <source>
        <dbReference type="ARBA" id="ARBA00004496"/>
    </source>
</evidence>
<proteinExistence type="predicted"/>
<dbReference type="GO" id="GO:0005525">
    <property type="term" value="F:GTP binding"/>
    <property type="evidence" value="ECO:0007669"/>
    <property type="project" value="InterPro"/>
</dbReference>
<dbReference type="SUPFAM" id="SSF47364">
    <property type="entry name" value="Domain of the SRP/SRP receptor G-proteins"/>
    <property type="match status" value="1"/>
</dbReference>
<dbReference type="WBParaSite" id="TMUE_0000001990.1">
    <property type="protein sequence ID" value="TMUE_0000001990.1"/>
    <property type="gene ID" value="WBGene00297852"/>
</dbReference>
<dbReference type="GO" id="GO:0003924">
    <property type="term" value="F:GTPase activity"/>
    <property type="evidence" value="ECO:0007669"/>
    <property type="project" value="InterPro"/>
</dbReference>
<evidence type="ECO:0000256" key="2">
    <source>
        <dbReference type="SAM" id="Phobius"/>
    </source>
</evidence>
<dbReference type="PANTHER" id="PTHR11564">
    <property type="entry name" value="SIGNAL RECOGNITION PARTICLE 54K PROTEIN SRP54"/>
    <property type="match status" value="1"/>
</dbReference>
<dbReference type="InterPro" id="IPR022941">
    <property type="entry name" value="SRP54"/>
</dbReference>
<dbReference type="GO" id="GO:0005786">
    <property type="term" value="C:signal recognition particle, endoplasmic reticulum targeting"/>
    <property type="evidence" value="ECO:0007669"/>
    <property type="project" value="TreeGrafter"/>
</dbReference>
<dbReference type="GO" id="GO:0030942">
    <property type="term" value="F:endoplasmic reticulum signal peptide binding"/>
    <property type="evidence" value="ECO:0007669"/>
    <property type="project" value="TreeGrafter"/>
</dbReference>
<dbReference type="InterPro" id="IPR036225">
    <property type="entry name" value="SRP/SRP_N"/>
</dbReference>
<evidence type="ECO:0000313" key="5">
    <source>
        <dbReference type="WBParaSite" id="TMUE_0000001990.1"/>
    </source>
</evidence>
<dbReference type="STRING" id="70415.A0A5S6Q426"/>
<evidence type="ECO:0000259" key="3">
    <source>
        <dbReference type="SMART" id="SM00963"/>
    </source>
</evidence>
<keyword evidence="4" id="KW-1185">Reference proteome</keyword>
<dbReference type="Pfam" id="PF02881">
    <property type="entry name" value="SRP54_N"/>
    <property type="match status" value="1"/>
</dbReference>
<dbReference type="SMART" id="SM00963">
    <property type="entry name" value="SRP54_N"/>
    <property type="match status" value="1"/>
</dbReference>
<dbReference type="GO" id="GO:0006616">
    <property type="term" value="P:SRP-dependent cotranslational protein targeting to membrane, translocation"/>
    <property type="evidence" value="ECO:0007669"/>
    <property type="project" value="TreeGrafter"/>
</dbReference>
<evidence type="ECO:0000313" key="4">
    <source>
        <dbReference type="Proteomes" id="UP000046395"/>
    </source>
</evidence>
<organism evidence="4 5">
    <name type="scientific">Trichuris muris</name>
    <name type="common">Mouse whipworm</name>
    <dbReference type="NCBI Taxonomy" id="70415"/>
    <lineage>
        <taxon>Eukaryota</taxon>
        <taxon>Metazoa</taxon>
        <taxon>Ecdysozoa</taxon>
        <taxon>Nematoda</taxon>
        <taxon>Enoplea</taxon>
        <taxon>Dorylaimia</taxon>
        <taxon>Trichinellida</taxon>
        <taxon>Trichuridae</taxon>
        <taxon>Trichuris</taxon>
    </lineage>
</organism>
<dbReference type="InterPro" id="IPR013822">
    <property type="entry name" value="Signal_recog_particl_SRP54_hlx"/>
</dbReference>
<keyword evidence="2" id="KW-0812">Transmembrane</keyword>
<dbReference type="Proteomes" id="UP000046395">
    <property type="component" value="Unassembled WGS sequence"/>
</dbReference>
<dbReference type="InterPro" id="IPR042101">
    <property type="entry name" value="SRP54_N_sf"/>
</dbReference>
<keyword evidence="2" id="KW-0472">Membrane</keyword>
<dbReference type="Gene3D" id="1.20.120.140">
    <property type="entry name" value="Signal recognition particle SRP54, nucleotide-binding domain"/>
    <property type="match status" value="1"/>
</dbReference>
<comment type="subcellular location">
    <subcellularLocation>
        <location evidence="1">Cytoplasm</location>
    </subcellularLocation>
</comment>
<protein>
    <submittedName>
        <fullName evidence="5">SRP54_N domain-containing protein</fullName>
    </submittedName>
</protein>
<feature type="domain" description="Signal recognition particle SRP54 helical bundle" evidence="3">
    <location>
        <begin position="2"/>
        <end position="71"/>
    </location>
</feature>
<dbReference type="Pfam" id="PF15054">
    <property type="entry name" value="DUF4535"/>
    <property type="match status" value="1"/>
</dbReference>
<feature type="transmembrane region" description="Helical" evidence="2">
    <location>
        <begin position="101"/>
        <end position="124"/>
    </location>
</feature>
<dbReference type="PANTHER" id="PTHR11564:SF5">
    <property type="entry name" value="SIGNAL RECOGNITION PARTICLE SUBUNIT SRP54"/>
    <property type="match status" value="1"/>
</dbReference>
<dbReference type="GO" id="GO:0008312">
    <property type="term" value="F:7S RNA binding"/>
    <property type="evidence" value="ECO:0007669"/>
    <property type="project" value="TreeGrafter"/>
</dbReference>
<name>A0A5S6Q426_TRIMR</name>
<keyword evidence="2" id="KW-1133">Transmembrane helix</keyword>
<dbReference type="InterPro" id="IPR027854">
    <property type="entry name" value="STMP1"/>
</dbReference>
<dbReference type="AlphaFoldDB" id="A0A5S6Q426"/>